<reference evidence="11 12" key="1">
    <citation type="submission" date="2018-12" db="EMBL/GenBank/DDBJ databases">
        <authorList>
            <consortium name="Pathogen Informatics"/>
        </authorList>
    </citation>
    <scope>NUCLEOTIDE SEQUENCE [LARGE SCALE GENOMIC DNA]</scope>
    <source>
        <strain evidence="11 12">NCTC949</strain>
    </source>
</reference>
<evidence type="ECO:0000256" key="3">
    <source>
        <dbReference type="ARBA" id="ARBA00022553"/>
    </source>
</evidence>
<dbReference type="InterPro" id="IPR005845">
    <property type="entry name" value="A-D-PHexomutase_a/b/a-II"/>
</dbReference>
<dbReference type="PRINTS" id="PR00509">
    <property type="entry name" value="PGMPMM"/>
</dbReference>
<dbReference type="GO" id="GO:0005975">
    <property type="term" value="P:carbohydrate metabolic process"/>
    <property type="evidence" value="ECO:0007669"/>
    <property type="project" value="InterPro"/>
</dbReference>
<dbReference type="EMBL" id="LR134377">
    <property type="protein sequence ID" value="VEH06977.1"/>
    <property type="molecule type" value="Genomic_DNA"/>
</dbReference>
<dbReference type="SUPFAM" id="SSF55957">
    <property type="entry name" value="Phosphoglucomutase, C-terminal domain"/>
    <property type="match status" value="1"/>
</dbReference>
<sequence length="550" mass="58299">MRMNNQLLETARLWAAHDPDPSTKGFIDKLIAEGNEEELSKAFAGALTFGTAGIRGEVGAGESRMNRAVVIRTTAGLMNWLNKQCENPVVVIGCDARHGSAQFHKDAAAVVSAAGGKALILPQQNPTPLTAFSVKKLGADAGIMITASHNPPADNGYKVYLGGRVATGAAEGVQLISPADKEIAAAIAEAGFADEIPMSTENIEEIDTRADYLARANQLAGKYRDVTIALTAMHGVGAALGEKLLKEAGFNVSLVPEQAEPDPDFPTVNFPNPEEKGALDLAKAHATKIGAEVIIAYDPDADRCAVAVPDAQAEGGFRQLTGDELGALLGNYMIDHVAADRHSFANSIVSGRLLSKVAANAGFNHDATLTGFKWIARTPHLGFGYEEAIGYCCDPEAVADKDGISTSIVVASMVGELKSQGKTLDDALDDLARTHGLYATAPLTFRVEDLSIISTSMATLRNQPPTQLAGAKIIEVKDMAKDELGIGATDGMYFITESGDRVICRPSGTEPKLKFYLEVVLPVEGDNVPRAEATERLDRIAQDLREHLGL</sequence>
<dbReference type="InterPro" id="IPR005841">
    <property type="entry name" value="Alpha-D-phosphohexomutase_SF"/>
</dbReference>
<dbReference type="InterPro" id="IPR036900">
    <property type="entry name" value="A-D-PHexomutase_C_sf"/>
</dbReference>
<evidence type="ECO:0000259" key="8">
    <source>
        <dbReference type="Pfam" id="PF02878"/>
    </source>
</evidence>
<dbReference type="GO" id="GO:0006166">
    <property type="term" value="P:purine ribonucleoside salvage"/>
    <property type="evidence" value="ECO:0007669"/>
    <property type="project" value="TreeGrafter"/>
</dbReference>
<feature type="domain" description="Alpha-D-phosphohexomutase alpha/beta/alpha" evidence="10">
    <location>
        <begin position="321"/>
        <end position="431"/>
    </location>
</feature>
<dbReference type="SUPFAM" id="SSF53738">
    <property type="entry name" value="Phosphoglucomutase, first 3 domains"/>
    <property type="match status" value="3"/>
</dbReference>
<gene>
    <name evidence="11" type="primary">pmmB</name>
    <name evidence="11" type="ORF">NCTC949_01451</name>
</gene>
<feature type="domain" description="Alpha-D-phosphohexomutase alpha/beta/alpha" evidence="8">
    <location>
        <begin position="48"/>
        <end position="190"/>
    </location>
</feature>
<dbReference type="InterPro" id="IPR016066">
    <property type="entry name" value="A-D-PHexomutase_CS"/>
</dbReference>
<dbReference type="InterPro" id="IPR016055">
    <property type="entry name" value="A-D-PHexomutase_a/b/a-I/II/III"/>
</dbReference>
<evidence type="ECO:0000256" key="7">
    <source>
        <dbReference type="RuleBase" id="RU004326"/>
    </source>
</evidence>
<evidence type="ECO:0000313" key="12">
    <source>
        <dbReference type="Proteomes" id="UP000271380"/>
    </source>
</evidence>
<evidence type="ECO:0000259" key="10">
    <source>
        <dbReference type="Pfam" id="PF02880"/>
    </source>
</evidence>
<evidence type="ECO:0000256" key="5">
    <source>
        <dbReference type="ARBA" id="ARBA00022842"/>
    </source>
</evidence>
<dbReference type="InterPro" id="IPR005844">
    <property type="entry name" value="A-D-PHexomutase_a/b/a-I"/>
</dbReference>
<keyword evidence="5 7" id="KW-0460">Magnesium</keyword>
<proteinExistence type="inferred from homology"/>
<evidence type="ECO:0000259" key="9">
    <source>
        <dbReference type="Pfam" id="PF02879"/>
    </source>
</evidence>
<dbReference type="Proteomes" id="UP000271380">
    <property type="component" value="Chromosome"/>
</dbReference>
<protein>
    <submittedName>
        <fullName evidence="11">Phosphomannomutase</fullName>
        <ecNumber evidence="11">5.4.2.8</ecNumber>
    </submittedName>
</protein>
<name>A0AB38VSW4_9CORY</name>
<evidence type="ECO:0000256" key="1">
    <source>
        <dbReference type="ARBA" id="ARBA00001946"/>
    </source>
</evidence>
<comment type="similarity">
    <text evidence="2 7">Belongs to the phosphohexose mutase family.</text>
</comment>
<dbReference type="GO" id="GO:0000287">
    <property type="term" value="F:magnesium ion binding"/>
    <property type="evidence" value="ECO:0007669"/>
    <property type="project" value="InterPro"/>
</dbReference>
<feature type="domain" description="Alpha-D-phosphohexomutase alpha/beta/alpha" evidence="9">
    <location>
        <begin position="215"/>
        <end position="307"/>
    </location>
</feature>
<dbReference type="PANTHER" id="PTHR45745">
    <property type="entry name" value="PHOSPHOMANNOMUTASE 45A"/>
    <property type="match status" value="1"/>
</dbReference>
<dbReference type="Pfam" id="PF02879">
    <property type="entry name" value="PGM_PMM_II"/>
    <property type="match status" value="1"/>
</dbReference>
<dbReference type="PANTHER" id="PTHR45745:SF1">
    <property type="entry name" value="PHOSPHOGLUCOMUTASE 2B-RELATED"/>
    <property type="match status" value="1"/>
</dbReference>
<dbReference type="Gene3D" id="3.40.120.10">
    <property type="entry name" value="Alpha-D-Glucose-1,6-Bisphosphate, subunit A, domain 3"/>
    <property type="match status" value="3"/>
</dbReference>
<dbReference type="PROSITE" id="PS00710">
    <property type="entry name" value="PGM_PMM"/>
    <property type="match status" value="1"/>
</dbReference>
<dbReference type="Pfam" id="PF02880">
    <property type="entry name" value="PGM_PMM_III"/>
    <property type="match status" value="1"/>
</dbReference>
<keyword evidence="4 7" id="KW-0479">Metal-binding</keyword>
<dbReference type="CDD" id="cd05799">
    <property type="entry name" value="PGM2"/>
    <property type="match status" value="1"/>
</dbReference>
<dbReference type="GO" id="GO:0008973">
    <property type="term" value="F:phosphopentomutase activity"/>
    <property type="evidence" value="ECO:0007669"/>
    <property type="project" value="TreeGrafter"/>
</dbReference>
<evidence type="ECO:0000256" key="2">
    <source>
        <dbReference type="ARBA" id="ARBA00010231"/>
    </source>
</evidence>
<evidence type="ECO:0000256" key="6">
    <source>
        <dbReference type="ARBA" id="ARBA00023235"/>
    </source>
</evidence>
<dbReference type="Pfam" id="PF02878">
    <property type="entry name" value="PGM_PMM_I"/>
    <property type="match status" value="1"/>
</dbReference>
<comment type="cofactor">
    <cofactor evidence="1">
        <name>Mg(2+)</name>
        <dbReference type="ChEBI" id="CHEBI:18420"/>
    </cofactor>
</comment>
<dbReference type="GO" id="GO:0004615">
    <property type="term" value="F:phosphomannomutase activity"/>
    <property type="evidence" value="ECO:0007669"/>
    <property type="project" value="UniProtKB-EC"/>
</dbReference>
<dbReference type="Gene3D" id="3.30.310.50">
    <property type="entry name" value="Alpha-D-phosphohexomutase, C-terminal domain"/>
    <property type="match status" value="1"/>
</dbReference>
<organism evidence="11 12">
    <name type="scientific">Corynebacterium kutscheri</name>
    <dbReference type="NCBI Taxonomy" id="35755"/>
    <lineage>
        <taxon>Bacteria</taxon>
        <taxon>Bacillati</taxon>
        <taxon>Actinomycetota</taxon>
        <taxon>Actinomycetes</taxon>
        <taxon>Mycobacteriales</taxon>
        <taxon>Corynebacteriaceae</taxon>
        <taxon>Corynebacterium</taxon>
    </lineage>
</organism>
<accession>A0AB38VSW4</accession>
<evidence type="ECO:0000313" key="11">
    <source>
        <dbReference type="EMBL" id="VEH06977.1"/>
    </source>
</evidence>
<keyword evidence="6 11" id="KW-0413">Isomerase</keyword>
<dbReference type="InterPro" id="IPR005846">
    <property type="entry name" value="A-D-PHexomutase_a/b/a-III"/>
</dbReference>
<evidence type="ECO:0000256" key="4">
    <source>
        <dbReference type="ARBA" id="ARBA00022723"/>
    </source>
</evidence>
<keyword evidence="3" id="KW-0597">Phosphoprotein</keyword>
<dbReference type="EC" id="5.4.2.8" evidence="11"/>
<dbReference type="AlphaFoldDB" id="A0AB38VSW4"/>